<dbReference type="OrthoDB" id="285304at2"/>
<dbReference type="EMBL" id="ANOG01001017">
    <property type="protein sequence ID" value="EMI15949.1"/>
    <property type="molecule type" value="Genomic_DNA"/>
</dbReference>
<evidence type="ECO:0000256" key="1">
    <source>
        <dbReference type="SAM" id="Phobius"/>
    </source>
</evidence>
<sequence length="65" mass="7016">MNAIAKTVSLIALCAVIVPCLLYFAGAIDLAAVKWTAFAGTICWFVATPMWMSRELPKDAAQVEI</sequence>
<reference evidence="2" key="1">
    <citation type="submission" date="2012-12" db="EMBL/GenBank/DDBJ databases">
        <title>Permanent draft genome of Rhodopirellula maiorica strain SM1.</title>
        <authorList>
            <person name="Richter M."/>
            <person name="Richter-Heitmann T."/>
            <person name="Frank C."/>
            <person name="Harder J."/>
            <person name="Glockner F.O."/>
        </authorList>
    </citation>
    <scope>NUCLEOTIDE SEQUENCE</scope>
    <source>
        <strain evidence="2">SM1</strain>
    </source>
</reference>
<keyword evidence="3" id="KW-1185">Reference proteome</keyword>
<keyword evidence="1" id="KW-1133">Transmembrane helix</keyword>
<feature type="transmembrane region" description="Helical" evidence="1">
    <location>
        <begin position="32"/>
        <end position="52"/>
    </location>
</feature>
<dbReference type="Proteomes" id="UP000011991">
    <property type="component" value="Unassembled WGS sequence"/>
</dbReference>
<accession>M5RPQ4</accession>
<dbReference type="AlphaFoldDB" id="M5RPQ4"/>
<dbReference type="PATRIC" id="fig|1265738.3.peg.7108"/>
<name>M5RPQ4_9BACT</name>
<keyword evidence="1" id="KW-0472">Membrane</keyword>
<protein>
    <submittedName>
        <fullName evidence="2">Putative membrane protein</fullName>
    </submittedName>
</protein>
<dbReference type="RefSeq" id="WP_008707957.1">
    <property type="nucleotide sequence ID" value="NZ_ANOG01001017.1"/>
</dbReference>
<organism evidence="2 3">
    <name type="scientific">Rhodopirellula maiorica SM1</name>
    <dbReference type="NCBI Taxonomy" id="1265738"/>
    <lineage>
        <taxon>Bacteria</taxon>
        <taxon>Pseudomonadati</taxon>
        <taxon>Planctomycetota</taxon>
        <taxon>Planctomycetia</taxon>
        <taxon>Pirellulales</taxon>
        <taxon>Pirellulaceae</taxon>
        <taxon>Novipirellula</taxon>
    </lineage>
</organism>
<keyword evidence="1" id="KW-0812">Transmembrane</keyword>
<evidence type="ECO:0000313" key="3">
    <source>
        <dbReference type="Proteomes" id="UP000011991"/>
    </source>
</evidence>
<gene>
    <name evidence="2" type="ORF">RMSM_07132</name>
</gene>
<feature type="transmembrane region" description="Helical" evidence="1">
    <location>
        <begin position="7"/>
        <end position="26"/>
    </location>
</feature>
<comment type="caution">
    <text evidence="2">The sequence shown here is derived from an EMBL/GenBank/DDBJ whole genome shotgun (WGS) entry which is preliminary data.</text>
</comment>
<evidence type="ECO:0000313" key="2">
    <source>
        <dbReference type="EMBL" id="EMI15949.1"/>
    </source>
</evidence>
<proteinExistence type="predicted"/>
<reference evidence="2" key="2">
    <citation type="journal article" date="2013" name="Mar. Genomics">
        <title>Expression of sulfatases in Rhodopirellula baltica and the diversity of sulfatases in the genus Rhodopirellula.</title>
        <authorList>
            <person name="Wegner C.E."/>
            <person name="Richter-Heitmann T."/>
            <person name="Klindworth A."/>
            <person name="Klockow C."/>
            <person name="Richter M."/>
            <person name="Achstetter T."/>
            <person name="Glockner F.O."/>
            <person name="Harder J."/>
        </authorList>
    </citation>
    <scope>NUCLEOTIDE SEQUENCE [LARGE SCALE GENOMIC DNA]</scope>
    <source>
        <strain evidence="2">SM1</strain>
    </source>
</reference>